<evidence type="ECO:0008006" key="3">
    <source>
        <dbReference type="Google" id="ProtNLM"/>
    </source>
</evidence>
<dbReference type="RefSeq" id="XP_033599317.1">
    <property type="nucleotide sequence ID" value="XM_033748671.1"/>
</dbReference>
<dbReference type="GeneID" id="54489725"/>
<keyword evidence="2" id="KW-1185">Reference proteome</keyword>
<accession>A0A6A6W4H5</accession>
<dbReference type="EMBL" id="ML996574">
    <property type="protein sequence ID" value="KAF2756866.1"/>
    <property type="molecule type" value="Genomic_DNA"/>
</dbReference>
<dbReference type="Proteomes" id="UP000799437">
    <property type="component" value="Unassembled WGS sequence"/>
</dbReference>
<reference evidence="1" key="1">
    <citation type="journal article" date="2020" name="Stud. Mycol.">
        <title>101 Dothideomycetes genomes: a test case for predicting lifestyles and emergence of pathogens.</title>
        <authorList>
            <person name="Haridas S."/>
            <person name="Albert R."/>
            <person name="Binder M."/>
            <person name="Bloem J."/>
            <person name="Labutti K."/>
            <person name="Salamov A."/>
            <person name="Andreopoulos B."/>
            <person name="Baker S."/>
            <person name="Barry K."/>
            <person name="Bills G."/>
            <person name="Bluhm B."/>
            <person name="Cannon C."/>
            <person name="Castanera R."/>
            <person name="Culley D."/>
            <person name="Daum C."/>
            <person name="Ezra D."/>
            <person name="Gonzalez J."/>
            <person name="Henrissat B."/>
            <person name="Kuo A."/>
            <person name="Liang C."/>
            <person name="Lipzen A."/>
            <person name="Lutzoni F."/>
            <person name="Magnuson J."/>
            <person name="Mondo S."/>
            <person name="Nolan M."/>
            <person name="Ohm R."/>
            <person name="Pangilinan J."/>
            <person name="Park H.-J."/>
            <person name="Ramirez L."/>
            <person name="Alfaro M."/>
            <person name="Sun H."/>
            <person name="Tritt A."/>
            <person name="Yoshinaga Y."/>
            <person name="Zwiers L.-H."/>
            <person name="Turgeon B."/>
            <person name="Goodwin S."/>
            <person name="Spatafora J."/>
            <person name="Crous P."/>
            <person name="Grigoriev I."/>
        </authorList>
    </citation>
    <scope>NUCLEOTIDE SEQUENCE</scope>
    <source>
        <strain evidence="1">CBS 121739</strain>
    </source>
</reference>
<dbReference type="OrthoDB" id="1022638at2759"/>
<dbReference type="AlphaFoldDB" id="A0A6A6W4H5"/>
<name>A0A6A6W4H5_9PEZI</name>
<evidence type="ECO:0000313" key="1">
    <source>
        <dbReference type="EMBL" id="KAF2756866.1"/>
    </source>
</evidence>
<organism evidence="1 2">
    <name type="scientific">Pseudovirgaria hyperparasitica</name>
    <dbReference type="NCBI Taxonomy" id="470096"/>
    <lineage>
        <taxon>Eukaryota</taxon>
        <taxon>Fungi</taxon>
        <taxon>Dikarya</taxon>
        <taxon>Ascomycota</taxon>
        <taxon>Pezizomycotina</taxon>
        <taxon>Dothideomycetes</taxon>
        <taxon>Dothideomycetes incertae sedis</taxon>
        <taxon>Acrospermales</taxon>
        <taxon>Acrospermaceae</taxon>
        <taxon>Pseudovirgaria</taxon>
    </lineage>
</organism>
<proteinExistence type="predicted"/>
<gene>
    <name evidence="1" type="ORF">EJ05DRAFT_517224</name>
</gene>
<protein>
    <recommendedName>
        <fullName evidence="3">BTB domain-containing protein</fullName>
    </recommendedName>
</protein>
<sequence length="239" mass="27822">MSSKGVVKYDRYNDRVKERPTLSLDNNMITIKLYSSHDEKSFQEEHVVHETIFREASMVVDNAMAYDWANKRERVVKLYDMESYIAFQVFKTWVYRHKIIVERCYDTGVSSSSEIRLLLAAHHFGDKYKAIHFMDTVFDAITKLHEGIYRDPQLGLIPSVWARTMTNSPLRRYFIDCIVHSKASAYNPFELLKKLPEEFPTELAKAFMVAKFWPMGQGMPGDPCAYHVHVKGTCYKSLA</sequence>
<evidence type="ECO:0000313" key="2">
    <source>
        <dbReference type="Proteomes" id="UP000799437"/>
    </source>
</evidence>